<accession>G7H427</accession>
<evidence type="ECO:0000256" key="1">
    <source>
        <dbReference type="SAM" id="SignalP"/>
    </source>
</evidence>
<reference evidence="2 3" key="1">
    <citation type="submission" date="2011-11" db="EMBL/GenBank/DDBJ databases">
        <title>Whole genome shotgun sequence of Gordonia araii NBRC 100433.</title>
        <authorList>
            <person name="Yoshida Y."/>
            <person name="Hosoyama A."/>
            <person name="Tsuchikane K."/>
            <person name="Katsumata H."/>
            <person name="Yamazaki S."/>
            <person name="Fujita N."/>
        </authorList>
    </citation>
    <scope>NUCLEOTIDE SEQUENCE [LARGE SCALE GENOMIC DNA]</scope>
    <source>
        <strain evidence="2 3">NBRC 100433</strain>
    </source>
</reference>
<dbReference type="AlphaFoldDB" id="G7H427"/>
<name>G7H427_9ACTN</name>
<proteinExistence type="predicted"/>
<dbReference type="EMBL" id="BAEE01000061">
    <property type="protein sequence ID" value="GAB10602.1"/>
    <property type="molecule type" value="Genomic_DNA"/>
</dbReference>
<evidence type="ECO:0000313" key="2">
    <source>
        <dbReference type="EMBL" id="GAB10602.1"/>
    </source>
</evidence>
<keyword evidence="1" id="KW-0732">Signal</keyword>
<dbReference type="OrthoDB" id="4376121at2"/>
<sequence>MQSGVKIALGLVGAGLMAGGAVAAPAQAAPGDDPYAGGRNYVKTLKCPVRDPWPGAEMQTRVDVWNKITHPSDGLPPPAIALIASTNRWQLTMTPLTEYTMWTRVYWRNVDNKRRGVVKVRTRATTNTWQAVLHPGAGRVKFEIHQSVEAMFLVPGLNPQTSVCRGSAQAV</sequence>
<organism evidence="2 3">
    <name type="scientific">Gordonia araii NBRC 100433</name>
    <dbReference type="NCBI Taxonomy" id="1073574"/>
    <lineage>
        <taxon>Bacteria</taxon>
        <taxon>Bacillati</taxon>
        <taxon>Actinomycetota</taxon>
        <taxon>Actinomycetes</taxon>
        <taxon>Mycobacteriales</taxon>
        <taxon>Gordoniaceae</taxon>
        <taxon>Gordonia</taxon>
    </lineage>
</organism>
<keyword evidence="3" id="KW-1185">Reference proteome</keyword>
<dbReference type="RefSeq" id="WP_007322677.1">
    <property type="nucleotide sequence ID" value="NZ_BAEE01000061.1"/>
</dbReference>
<dbReference type="Proteomes" id="UP000035088">
    <property type="component" value="Unassembled WGS sequence"/>
</dbReference>
<feature type="chain" id="PRO_5039249722" description="Secreted protein" evidence="1">
    <location>
        <begin position="24"/>
        <end position="171"/>
    </location>
</feature>
<gene>
    <name evidence="2" type="ORF">GOARA_061_00410</name>
</gene>
<feature type="signal peptide" evidence="1">
    <location>
        <begin position="1"/>
        <end position="23"/>
    </location>
</feature>
<comment type="caution">
    <text evidence="2">The sequence shown here is derived from an EMBL/GenBank/DDBJ whole genome shotgun (WGS) entry which is preliminary data.</text>
</comment>
<evidence type="ECO:0008006" key="4">
    <source>
        <dbReference type="Google" id="ProtNLM"/>
    </source>
</evidence>
<dbReference type="STRING" id="1073574.GOARA_061_00410"/>
<protein>
    <recommendedName>
        <fullName evidence="4">Secreted protein</fullName>
    </recommendedName>
</protein>
<evidence type="ECO:0000313" key="3">
    <source>
        <dbReference type="Proteomes" id="UP000035088"/>
    </source>
</evidence>